<gene>
    <name evidence="3" type="ORF">FF125_18460</name>
</gene>
<reference evidence="3 4" key="1">
    <citation type="submission" date="2019-05" db="EMBL/GenBank/DDBJ databases">
        <title>Algicella ahnfeltiae gen. nov., sp. nov., a novel marine bacterium of the family Flavobacteriaceae isolated from a red alga.</title>
        <authorList>
            <person name="Nedashkovskaya O.I."/>
            <person name="Kukhlevskiy A.D."/>
            <person name="Kim S.-G."/>
            <person name="Zhukova N.V."/>
            <person name="Mikhailov V.V."/>
        </authorList>
    </citation>
    <scope>NUCLEOTIDE SEQUENCE [LARGE SCALE GENOMIC DNA]</scope>
    <source>
        <strain evidence="3 4">10Alg115</strain>
    </source>
</reference>
<dbReference type="KEGG" id="fbe:FF125_18460"/>
<dbReference type="OrthoDB" id="259356at2"/>
<sequence>MKKPRIHLKKTSLLIALLFLLKGVSITAQNKDWKPLLDKNLSQWELFIGVPHTSIEKLDDAPKGDGMKGTPLGLNNDPLKVFSTENIDGETILHISGEIYGALTSKKIYENYHLKLQFKWGEKKWEPRLNLQRDNGILYHCIGEHGAFWNVWKQSQEFQIQEKDMGDYYGLAGGVNNIHATKLESGFYQYDPKGKIVLLGDGQGDKMYRCIRSENFEKPHGEWNTLELICFNGKSYHFVNGHVVLILDQAQSKTEDGFTPVTKGQIQLQSEGAEAFYKNISIKELKKLPKNI</sequence>
<evidence type="ECO:0000259" key="2">
    <source>
        <dbReference type="Pfam" id="PF06439"/>
    </source>
</evidence>
<keyword evidence="4" id="KW-1185">Reference proteome</keyword>
<dbReference type="EMBL" id="CP040749">
    <property type="protein sequence ID" value="QCX40333.1"/>
    <property type="molecule type" value="Genomic_DNA"/>
</dbReference>
<feature type="signal peptide" evidence="1">
    <location>
        <begin position="1"/>
        <end position="28"/>
    </location>
</feature>
<evidence type="ECO:0000256" key="1">
    <source>
        <dbReference type="SAM" id="SignalP"/>
    </source>
</evidence>
<accession>A0A5B7TY75</accession>
<dbReference type="AlphaFoldDB" id="A0A5B7TY75"/>
<feature type="domain" description="3-keto-alpha-glucoside-1,2-lyase/3-keto-2-hydroxy-glucal hydratase" evidence="2">
    <location>
        <begin position="32"/>
        <end position="283"/>
    </location>
</feature>
<dbReference type="Proteomes" id="UP000306229">
    <property type="component" value="Chromosome"/>
</dbReference>
<name>A0A5B7TY75_9FLAO</name>
<dbReference type="Gene3D" id="2.60.120.560">
    <property type="entry name" value="Exo-inulinase, domain 1"/>
    <property type="match status" value="1"/>
</dbReference>
<protein>
    <submittedName>
        <fullName evidence="3">DUF1080 domain-containing protein</fullName>
    </submittedName>
</protein>
<dbReference type="Pfam" id="PF06439">
    <property type="entry name" value="3keto-disac_hyd"/>
    <property type="match status" value="1"/>
</dbReference>
<feature type="chain" id="PRO_5022805260" evidence="1">
    <location>
        <begin position="29"/>
        <end position="292"/>
    </location>
</feature>
<proteinExistence type="predicted"/>
<keyword evidence="1" id="KW-0732">Signal</keyword>
<evidence type="ECO:0000313" key="3">
    <source>
        <dbReference type="EMBL" id="QCX40333.1"/>
    </source>
</evidence>
<organism evidence="3 4">
    <name type="scientific">Aureibaculum algae</name>
    <dbReference type="NCBI Taxonomy" id="2584122"/>
    <lineage>
        <taxon>Bacteria</taxon>
        <taxon>Pseudomonadati</taxon>
        <taxon>Bacteroidota</taxon>
        <taxon>Flavobacteriia</taxon>
        <taxon>Flavobacteriales</taxon>
        <taxon>Flavobacteriaceae</taxon>
        <taxon>Aureibaculum</taxon>
    </lineage>
</organism>
<evidence type="ECO:0000313" key="4">
    <source>
        <dbReference type="Proteomes" id="UP000306229"/>
    </source>
</evidence>
<dbReference type="InterPro" id="IPR010496">
    <property type="entry name" value="AL/BT2_dom"/>
</dbReference>
<dbReference type="RefSeq" id="WP_138951260.1">
    <property type="nucleotide sequence ID" value="NZ_CP040749.1"/>
</dbReference>
<dbReference type="GO" id="GO:0016787">
    <property type="term" value="F:hydrolase activity"/>
    <property type="evidence" value="ECO:0007669"/>
    <property type="project" value="InterPro"/>
</dbReference>